<dbReference type="PANTHER" id="PTHR31896:SF35">
    <property type="entry name" value="HXXXD-TYPE ACYL-TRANSFERASE FAMILY PROTEIN"/>
    <property type="match status" value="1"/>
</dbReference>
<dbReference type="GO" id="GO:0016740">
    <property type="term" value="F:transferase activity"/>
    <property type="evidence" value="ECO:0007669"/>
    <property type="project" value="UniProtKB-KW"/>
</dbReference>
<protein>
    <submittedName>
        <fullName evidence="2">Putative acetyltransferase</fullName>
    </submittedName>
</protein>
<dbReference type="Gene3D" id="3.30.559.10">
    <property type="entry name" value="Chloramphenicol acetyltransferase-like domain"/>
    <property type="match status" value="1"/>
</dbReference>
<comment type="caution">
    <text evidence="2">The sequence shown here is derived from an EMBL/GenBank/DDBJ whole genome shotgun (WGS) entry which is preliminary data.</text>
</comment>
<sequence length="78" mass="8710">HYGGTLQMVSSHRFPMHENDFGWGRPLAVRSGGANKFDEKMLVFPGRKGGDVDLEVVLSPETMAQLETDSEFMLYTSC</sequence>
<evidence type="ECO:0000313" key="3">
    <source>
        <dbReference type="Proteomes" id="UP000265520"/>
    </source>
</evidence>
<dbReference type="Proteomes" id="UP000265520">
    <property type="component" value="Unassembled WGS sequence"/>
</dbReference>
<dbReference type="AlphaFoldDB" id="A0A392SKN7"/>
<evidence type="ECO:0000256" key="1">
    <source>
        <dbReference type="ARBA" id="ARBA00022679"/>
    </source>
</evidence>
<reference evidence="2 3" key="1">
    <citation type="journal article" date="2018" name="Front. Plant Sci.">
        <title>Red Clover (Trifolium pratense) and Zigzag Clover (T. medium) - A Picture of Genomic Similarities and Differences.</title>
        <authorList>
            <person name="Dluhosova J."/>
            <person name="Istvanek J."/>
            <person name="Nedelnik J."/>
            <person name="Repkova J."/>
        </authorList>
    </citation>
    <scope>NUCLEOTIDE SEQUENCE [LARGE SCALE GENOMIC DNA]</scope>
    <source>
        <strain evidence="3">cv. 10/8</strain>
        <tissue evidence="2">Leaf</tissue>
    </source>
</reference>
<organism evidence="2 3">
    <name type="scientific">Trifolium medium</name>
    <dbReference type="NCBI Taxonomy" id="97028"/>
    <lineage>
        <taxon>Eukaryota</taxon>
        <taxon>Viridiplantae</taxon>
        <taxon>Streptophyta</taxon>
        <taxon>Embryophyta</taxon>
        <taxon>Tracheophyta</taxon>
        <taxon>Spermatophyta</taxon>
        <taxon>Magnoliopsida</taxon>
        <taxon>eudicotyledons</taxon>
        <taxon>Gunneridae</taxon>
        <taxon>Pentapetalae</taxon>
        <taxon>rosids</taxon>
        <taxon>fabids</taxon>
        <taxon>Fabales</taxon>
        <taxon>Fabaceae</taxon>
        <taxon>Papilionoideae</taxon>
        <taxon>50 kb inversion clade</taxon>
        <taxon>NPAAA clade</taxon>
        <taxon>Hologalegina</taxon>
        <taxon>IRL clade</taxon>
        <taxon>Trifolieae</taxon>
        <taxon>Trifolium</taxon>
    </lineage>
</organism>
<dbReference type="InterPro" id="IPR023213">
    <property type="entry name" value="CAT-like_dom_sf"/>
</dbReference>
<dbReference type="InterPro" id="IPR051283">
    <property type="entry name" value="Sec_Metabolite_Acyltrans"/>
</dbReference>
<name>A0A392SKN7_9FABA</name>
<dbReference type="EMBL" id="LXQA010394479">
    <property type="protein sequence ID" value="MCI49002.1"/>
    <property type="molecule type" value="Genomic_DNA"/>
</dbReference>
<feature type="non-terminal residue" evidence="2">
    <location>
        <position position="1"/>
    </location>
</feature>
<dbReference type="PANTHER" id="PTHR31896">
    <property type="entry name" value="FAMILY REGULATORY PROTEIN, PUTATIVE (AFU_ORTHOLOGUE AFUA_3G14730)-RELATED"/>
    <property type="match status" value="1"/>
</dbReference>
<keyword evidence="3" id="KW-1185">Reference proteome</keyword>
<accession>A0A392SKN7</accession>
<evidence type="ECO:0000313" key="2">
    <source>
        <dbReference type="EMBL" id="MCI49002.1"/>
    </source>
</evidence>
<dbReference type="Pfam" id="PF02458">
    <property type="entry name" value="Transferase"/>
    <property type="match status" value="1"/>
</dbReference>
<keyword evidence="1 2" id="KW-0808">Transferase</keyword>
<proteinExistence type="predicted"/>